<dbReference type="PANTHER" id="PTHR30163:SF8">
    <property type="entry name" value="LYTIC MUREIN TRANSGLYCOSYLASE"/>
    <property type="match status" value="1"/>
</dbReference>
<dbReference type="AlphaFoldDB" id="A0A9X3NAY0"/>
<feature type="compositionally biased region" description="Low complexity" evidence="1">
    <location>
        <begin position="78"/>
        <end position="99"/>
    </location>
</feature>
<feature type="region of interest" description="Disordered" evidence="1">
    <location>
        <begin position="73"/>
        <end position="193"/>
    </location>
</feature>
<feature type="domain" description="Transglycosylase SLT" evidence="2">
    <location>
        <begin position="249"/>
        <end position="307"/>
    </location>
</feature>
<comment type="caution">
    <text evidence="3">The sequence shown here is derived from an EMBL/GenBank/DDBJ whole genome shotgun (WGS) entry which is preliminary data.</text>
</comment>
<accession>A0A9X3NAY0</accession>
<dbReference type="GO" id="GO:0016757">
    <property type="term" value="F:glycosyltransferase activity"/>
    <property type="evidence" value="ECO:0007669"/>
    <property type="project" value="UniProtKB-KW"/>
</dbReference>
<gene>
    <name evidence="3" type="ORF">OJ997_20035</name>
</gene>
<dbReference type="InterPro" id="IPR031304">
    <property type="entry name" value="SLT_2"/>
</dbReference>
<dbReference type="Gene3D" id="1.10.530.10">
    <property type="match status" value="1"/>
</dbReference>
<dbReference type="EMBL" id="JAPDDP010000038">
    <property type="protein sequence ID" value="MDA0182611.1"/>
    <property type="molecule type" value="Genomic_DNA"/>
</dbReference>
<feature type="region of interest" description="Disordered" evidence="1">
    <location>
        <begin position="453"/>
        <end position="478"/>
    </location>
</feature>
<dbReference type="CDD" id="cd13399">
    <property type="entry name" value="Slt35-like"/>
    <property type="match status" value="1"/>
</dbReference>
<organism evidence="3 4">
    <name type="scientific">Solirubrobacter phytolaccae</name>
    <dbReference type="NCBI Taxonomy" id="1404360"/>
    <lineage>
        <taxon>Bacteria</taxon>
        <taxon>Bacillati</taxon>
        <taxon>Actinomycetota</taxon>
        <taxon>Thermoleophilia</taxon>
        <taxon>Solirubrobacterales</taxon>
        <taxon>Solirubrobacteraceae</taxon>
        <taxon>Solirubrobacter</taxon>
    </lineage>
</organism>
<evidence type="ECO:0000313" key="4">
    <source>
        <dbReference type="Proteomes" id="UP001147653"/>
    </source>
</evidence>
<dbReference type="RefSeq" id="WP_270026985.1">
    <property type="nucleotide sequence ID" value="NZ_JAPDDP010000038.1"/>
</dbReference>
<dbReference type="CDD" id="cd12797">
    <property type="entry name" value="M23_peptidase"/>
    <property type="match status" value="1"/>
</dbReference>
<dbReference type="SUPFAM" id="SSF53955">
    <property type="entry name" value="Lysozyme-like"/>
    <property type="match status" value="1"/>
</dbReference>
<protein>
    <submittedName>
        <fullName evidence="3">Lytic murein transglycosylase</fullName>
        <ecNumber evidence="3">2.4.-.-</ecNumber>
    </submittedName>
</protein>
<proteinExistence type="predicted"/>
<reference evidence="3" key="1">
    <citation type="submission" date="2022-10" db="EMBL/GenBank/DDBJ databases">
        <title>The WGS of Solirubrobacter phytolaccae KCTC 29190.</title>
        <authorList>
            <person name="Jiang Z."/>
        </authorList>
    </citation>
    <scope>NUCLEOTIDE SEQUENCE</scope>
    <source>
        <strain evidence="3">KCTC 29190</strain>
    </source>
</reference>
<dbReference type="Proteomes" id="UP001147653">
    <property type="component" value="Unassembled WGS sequence"/>
</dbReference>
<keyword evidence="4" id="KW-1185">Reference proteome</keyword>
<evidence type="ECO:0000256" key="1">
    <source>
        <dbReference type="SAM" id="MobiDB-lite"/>
    </source>
</evidence>
<keyword evidence="3" id="KW-0808">Transferase</keyword>
<evidence type="ECO:0000313" key="3">
    <source>
        <dbReference type="EMBL" id="MDA0182611.1"/>
    </source>
</evidence>
<dbReference type="Pfam" id="PF13406">
    <property type="entry name" value="SLT_2"/>
    <property type="match status" value="1"/>
</dbReference>
<evidence type="ECO:0000259" key="2">
    <source>
        <dbReference type="Pfam" id="PF13406"/>
    </source>
</evidence>
<dbReference type="InterPro" id="IPR023346">
    <property type="entry name" value="Lysozyme-like_dom_sf"/>
</dbReference>
<dbReference type="InterPro" id="IPR043426">
    <property type="entry name" value="MltB-like"/>
</dbReference>
<dbReference type="GO" id="GO:0008933">
    <property type="term" value="F:peptidoglycan lytic transglycosylase activity"/>
    <property type="evidence" value="ECO:0007669"/>
    <property type="project" value="TreeGrafter"/>
</dbReference>
<dbReference type="EC" id="2.4.-.-" evidence="3"/>
<sequence>MNSRRPFAIALATSAFYAGIFVTSAHAEMHYVRVTLVTGQQLTITVDIPPGTPVDQLQIPGLPAPIASIVDLGSTDSTPTPTATAPPVVTVVPTATATPTPAPNPTTTPAPNSSKGGGKKDSDYDTGKKDKPADDKQEADEPADQDANKGTGEANTESLAGKVATPTPTPTPVPDDQVDPPSPDDPSLSVAEPGAAKAGVPNFFIDKFKIPPFLLPIYQAAGTEYGIRWEVLAAINEIETNYGRLNGVTSSAGAEGWMQFMPATWKAYGVDGNKDGLADPYNPVDAIFSAARYLKAAGADKDLRAAVWAYNHADWYVDSVLLRAQVIGGMPESLVSSLTGLTEGRFPVASKATYANEVDTENLSKKTGKKAVVEGNANRTGLSIYADAGAPVVAVSDVQVTKIGVSERLGRFIQVQDAYGNTYTYGRLAKVSQRYAAPKPQKVDPAEVKRMLAEAPKDKKPTVAASSTDRPAPKSKTIEADASSGLEAATDAIAPAAAAPVKQRLFANPTRVNASVAGGAQQEFLRTGRVDGALTPAEALGLGRDQIVIKNLKVGSQVPAGTVLGRIGTASSKTHPHVRFEIRPAGSGAPRIDPKPILDGWKLLESTAIYRAQGENPFVATDSAAPTVGQILLMSKDSLIQRVLNNPKITIYGCGRQDIQAGAIDRRVLATLEFLVANGFNPTISSLQCGHSYLTASGNVSEHSIGSAMDIAAINGTTISPSTQGKGSITEQVIQSLLTLQGNMKPHQIISLMKFEGADNTLAMGDHDDHIHVGFAAQHGPNSEASKELTAVLKPDQWGRLIERLGEIDNPIVPLNPSKSALKVDPTGTD</sequence>
<dbReference type="Gene3D" id="2.70.70.10">
    <property type="entry name" value="Glucose Permease (Domain IIA)"/>
    <property type="match status" value="2"/>
</dbReference>
<dbReference type="PANTHER" id="PTHR30163">
    <property type="entry name" value="MEMBRANE-BOUND LYTIC MUREIN TRANSGLYCOSYLASE B"/>
    <property type="match status" value="1"/>
</dbReference>
<dbReference type="GO" id="GO:0009253">
    <property type="term" value="P:peptidoglycan catabolic process"/>
    <property type="evidence" value="ECO:0007669"/>
    <property type="project" value="TreeGrafter"/>
</dbReference>
<dbReference type="InterPro" id="IPR011055">
    <property type="entry name" value="Dup_hybrid_motif"/>
</dbReference>
<keyword evidence="3" id="KW-0328">Glycosyltransferase</keyword>
<feature type="compositionally biased region" description="Basic and acidic residues" evidence="1">
    <location>
        <begin position="118"/>
        <end position="136"/>
    </location>
</feature>
<name>A0A9X3NAY0_9ACTN</name>